<name>A0AAX0MGN2_VIBPH</name>
<evidence type="ECO:0000259" key="1">
    <source>
        <dbReference type="PROSITE" id="PS50234"/>
    </source>
</evidence>
<organism evidence="2 3">
    <name type="scientific">Vibrio parahaemolyticus</name>
    <dbReference type="NCBI Taxonomy" id="670"/>
    <lineage>
        <taxon>Bacteria</taxon>
        <taxon>Pseudomonadati</taxon>
        <taxon>Pseudomonadota</taxon>
        <taxon>Gammaproteobacteria</taxon>
        <taxon>Vibrionales</taxon>
        <taxon>Vibrionaceae</taxon>
        <taxon>Vibrio</taxon>
    </lineage>
</organism>
<dbReference type="CDD" id="cd00198">
    <property type="entry name" value="vWFA"/>
    <property type="match status" value="1"/>
</dbReference>
<dbReference type="InterPro" id="IPR019303">
    <property type="entry name" value="vWA_TerF_C"/>
</dbReference>
<keyword evidence="3" id="KW-1185">Reference proteome</keyword>
<dbReference type="EMBL" id="LHQV01000012">
    <property type="protein sequence ID" value="OQK00754.1"/>
    <property type="molecule type" value="Genomic_DNA"/>
</dbReference>
<feature type="domain" description="VWFA" evidence="1">
    <location>
        <begin position="43"/>
        <end position="237"/>
    </location>
</feature>
<protein>
    <recommendedName>
        <fullName evidence="1">VWFA domain-containing protein</fullName>
    </recommendedName>
</protein>
<gene>
    <name evidence="2" type="ORF">AKG60_09395</name>
</gene>
<dbReference type="Gene3D" id="3.40.50.410">
    <property type="entry name" value="von Willebrand factor, type A domain"/>
    <property type="match status" value="1"/>
</dbReference>
<evidence type="ECO:0000313" key="3">
    <source>
        <dbReference type="Proteomes" id="UP000191946"/>
    </source>
</evidence>
<dbReference type="RefSeq" id="WP_048516258.1">
    <property type="nucleotide sequence ID" value="NZ_LFZA01000105.1"/>
</dbReference>
<dbReference type="Pfam" id="PF10138">
    <property type="entry name" value="vWA-TerF-like"/>
    <property type="match status" value="1"/>
</dbReference>
<sequence>MKNIDIQLKKLEREGDFELINLAKKTLISMKKSGFDPVDQLVRVALCLDFSGSMRKMLSDGTVTKIVKKCLAQSIILDDNGEIEVFGFGTDAKYLCSVNVENYNNFCEQLQVEKPNFGQTNYNRALEEIIKFYDTTGYDLPVLVIFVTDGNTANKRLTTQIIKDSSTKPIFWQFVGIGKDNYDPTLDMTILDKLKKNTEFKYLVKLDELSGRKIDNAGFFAVHDPNLVSDEKIYDSINHEFPEWLEAAKKINLY</sequence>
<dbReference type="Proteomes" id="UP000191946">
    <property type="component" value="Unassembled WGS sequence"/>
</dbReference>
<proteinExistence type="predicted"/>
<dbReference type="PROSITE" id="PS50234">
    <property type="entry name" value="VWFA"/>
    <property type="match status" value="1"/>
</dbReference>
<dbReference type="InterPro" id="IPR002035">
    <property type="entry name" value="VWF_A"/>
</dbReference>
<dbReference type="InterPro" id="IPR036465">
    <property type="entry name" value="vWFA_dom_sf"/>
</dbReference>
<dbReference type="AlphaFoldDB" id="A0AAX0MGN2"/>
<comment type="caution">
    <text evidence="2">The sequence shown here is derived from an EMBL/GenBank/DDBJ whole genome shotgun (WGS) entry which is preliminary data.</text>
</comment>
<accession>A0AAX0MGN2</accession>
<dbReference type="SMART" id="SM00327">
    <property type="entry name" value="VWA"/>
    <property type="match status" value="1"/>
</dbReference>
<dbReference type="SUPFAM" id="SSF53300">
    <property type="entry name" value="vWA-like"/>
    <property type="match status" value="1"/>
</dbReference>
<reference evidence="2 3" key="1">
    <citation type="submission" date="2015-08" db="EMBL/GenBank/DDBJ databases">
        <title>Draft Genome Sequences of Vibrio parahaemolyticus Strains.</title>
        <authorList>
            <person name="Gonzalez-Escalona N."/>
            <person name="DePaola A."/>
        </authorList>
    </citation>
    <scope>NUCLEOTIDE SEQUENCE [LARGE SCALE GENOMIC DNA]</scope>
    <source>
        <strain evidence="2 3">CFSAN001621</strain>
    </source>
</reference>
<evidence type="ECO:0000313" key="2">
    <source>
        <dbReference type="EMBL" id="OQK00754.1"/>
    </source>
</evidence>